<accession>A0A9P7VG39</accession>
<dbReference type="GeneID" id="66100437"/>
<keyword evidence="2" id="KW-1185">Reference proteome</keyword>
<gene>
    <name evidence="1" type="ORF">BT62DRAFT_1014040</name>
</gene>
<dbReference type="RefSeq" id="XP_043032864.1">
    <property type="nucleotide sequence ID" value="XM_043178150.1"/>
</dbReference>
<comment type="caution">
    <text evidence="1">The sequence shown here is derived from an EMBL/GenBank/DDBJ whole genome shotgun (WGS) entry which is preliminary data.</text>
</comment>
<dbReference type="AlphaFoldDB" id="A0A9P7VG39"/>
<dbReference type="Proteomes" id="UP000812287">
    <property type="component" value="Unassembled WGS sequence"/>
</dbReference>
<evidence type="ECO:0000313" key="2">
    <source>
        <dbReference type="Proteomes" id="UP000812287"/>
    </source>
</evidence>
<evidence type="ECO:0000313" key="1">
    <source>
        <dbReference type="EMBL" id="KAG7439364.1"/>
    </source>
</evidence>
<name>A0A9P7VG39_9AGAR</name>
<dbReference type="EMBL" id="MU250598">
    <property type="protein sequence ID" value="KAG7439364.1"/>
    <property type="molecule type" value="Genomic_DNA"/>
</dbReference>
<sequence>MHSTFEKVAVPKIPRIMYVFIDNQPPPPSPKFTLFNLRFSSGEALILYPFGHLRSYTRKYGHRCTKAGDYNSLYEKSRLNMSSLSRVNSSSSAPLGPWSHISGHRYLFMNYRTTSCYKGPCSMSDSAPVEPLIPTSISVVTDALVRLHTYTLEKNSEYSL</sequence>
<reference evidence="1" key="1">
    <citation type="submission" date="2020-11" db="EMBL/GenBank/DDBJ databases">
        <title>Adaptations for nitrogen fixation in a non-lichenized fungal sporocarp promotes dispersal by wood-feeding termites.</title>
        <authorList>
            <consortium name="DOE Joint Genome Institute"/>
            <person name="Koch R.A."/>
            <person name="Yoon G."/>
            <person name="Arayal U."/>
            <person name="Lail K."/>
            <person name="Amirebrahimi M."/>
            <person name="Labutti K."/>
            <person name="Lipzen A."/>
            <person name="Riley R."/>
            <person name="Barry K."/>
            <person name="Henrissat B."/>
            <person name="Grigoriev I.V."/>
            <person name="Herr J.R."/>
            <person name="Aime M.C."/>
        </authorList>
    </citation>
    <scope>NUCLEOTIDE SEQUENCE</scope>
    <source>
        <strain evidence="1">MCA 3950</strain>
    </source>
</reference>
<organism evidence="1 2">
    <name type="scientific">Guyanagaster necrorhizus</name>
    <dbReference type="NCBI Taxonomy" id="856835"/>
    <lineage>
        <taxon>Eukaryota</taxon>
        <taxon>Fungi</taxon>
        <taxon>Dikarya</taxon>
        <taxon>Basidiomycota</taxon>
        <taxon>Agaricomycotina</taxon>
        <taxon>Agaricomycetes</taxon>
        <taxon>Agaricomycetidae</taxon>
        <taxon>Agaricales</taxon>
        <taxon>Marasmiineae</taxon>
        <taxon>Physalacriaceae</taxon>
        <taxon>Guyanagaster</taxon>
    </lineage>
</organism>
<protein>
    <submittedName>
        <fullName evidence="1">Uncharacterized protein</fullName>
    </submittedName>
</protein>
<proteinExistence type="predicted"/>